<dbReference type="InterPro" id="IPR040038">
    <property type="entry name" value="TIPIN/Csm3/Swi3"/>
</dbReference>
<dbReference type="GO" id="GO:0006974">
    <property type="term" value="P:DNA damage response"/>
    <property type="evidence" value="ECO:0007669"/>
    <property type="project" value="UniProtKB-KW"/>
</dbReference>
<feature type="compositionally biased region" description="Polar residues" evidence="10">
    <location>
        <begin position="282"/>
        <end position="301"/>
    </location>
</feature>
<feature type="region of interest" description="Disordered" evidence="10">
    <location>
        <begin position="1"/>
        <end position="56"/>
    </location>
</feature>
<dbReference type="PANTHER" id="PTHR13220">
    <property type="entry name" value="TIMELESS INTERACTING-RELATED"/>
    <property type="match status" value="1"/>
</dbReference>
<feature type="compositionally biased region" description="Acidic residues" evidence="10">
    <location>
        <begin position="262"/>
        <end position="271"/>
    </location>
</feature>
<comment type="function">
    <text evidence="9">Plays an important role in the control of DNA replication and the maintenance of replication fork stability.</text>
</comment>
<dbReference type="GO" id="GO:0031298">
    <property type="term" value="C:replication fork protection complex"/>
    <property type="evidence" value="ECO:0007669"/>
    <property type="project" value="TreeGrafter"/>
</dbReference>
<feature type="compositionally biased region" description="Acidic residues" evidence="10">
    <location>
        <begin position="424"/>
        <end position="433"/>
    </location>
</feature>
<reference evidence="12" key="1">
    <citation type="submission" date="2023-01" db="EMBL/GenBank/DDBJ databases">
        <title>Exophiala dermititidis isolated from Cystic Fibrosis Patient.</title>
        <authorList>
            <person name="Kurbessoian T."/>
            <person name="Crocker A."/>
            <person name="Murante D."/>
            <person name="Hogan D.A."/>
            <person name="Stajich J.E."/>
        </authorList>
    </citation>
    <scope>NUCLEOTIDE SEQUENCE</scope>
    <source>
        <strain evidence="12">Ex8</strain>
    </source>
</reference>
<dbReference type="AlphaFoldDB" id="A0AAN6IXJ5"/>
<organism evidence="12 13">
    <name type="scientific">Exophiala dermatitidis</name>
    <name type="common">Black yeast-like fungus</name>
    <name type="synonym">Wangiella dermatitidis</name>
    <dbReference type="NCBI Taxonomy" id="5970"/>
    <lineage>
        <taxon>Eukaryota</taxon>
        <taxon>Fungi</taxon>
        <taxon>Dikarya</taxon>
        <taxon>Ascomycota</taxon>
        <taxon>Pezizomycotina</taxon>
        <taxon>Eurotiomycetes</taxon>
        <taxon>Chaetothyriomycetidae</taxon>
        <taxon>Chaetothyriales</taxon>
        <taxon>Herpotrichiellaceae</taxon>
        <taxon>Exophiala</taxon>
    </lineage>
</organism>
<feature type="compositionally biased region" description="Polar residues" evidence="10">
    <location>
        <begin position="435"/>
        <end position="451"/>
    </location>
</feature>
<evidence type="ECO:0000256" key="7">
    <source>
        <dbReference type="ARBA" id="ARBA00023306"/>
    </source>
</evidence>
<feature type="compositionally biased region" description="Acidic residues" evidence="10">
    <location>
        <begin position="305"/>
        <end position="319"/>
    </location>
</feature>
<evidence type="ECO:0000256" key="10">
    <source>
        <dbReference type="SAM" id="MobiDB-lite"/>
    </source>
</evidence>
<feature type="compositionally biased region" description="Basic and acidic residues" evidence="10">
    <location>
        <begin position="509"/>
        <end position="524"/>
    </location>
</feature>
<name>A0AAN6IXJ5_EXODE</name>
<dbReference type="PANTHER" id="PTHR13220:SF11">
    <property type="entry name" value="TIMELESS-INTERACTING PROTEIN"/>
    <property type="match status" value="1"/>
</dbReference>
<feature type="compositionally biased region" description="Acidic residues" evidence="10">
    <location>
        <begin position="366"/>
        <end position="384"/>
    </location>
</feature>
<feature type="region of interest" description="Disordered" evidence="10">
    <location>
        <begin position="469"/>
        <end position="606"/>
    </location>
</feature>
<evidence type="ECO:0000256" key="2">
    <source>
        <dbReference type="ARBA" id="ARBA00006075"/>
    </source>
</evidence>
<feature type="compositionally biased region" description="Acidic residues" evidence="10">
    <location>
        <begin position="581"/>
        <end position="595"/>
    </location>
</feature>
<accession>A0AAN6IXJ5</accession>
<sequence length="606" mass="66417">MATDPLTAATVDDLFNFDSTDDEDPFKDKSTRKARDDKTTLSPRPAKRKAGDNNDLGADLGLDEEVKIAKKRKPIAKLDEARLLSAEGIPKLRALAMSGKFSKKLRLKGKGHEFSDVARLLNYYQLWLDNLYPRAKFADGLQLIEKVGHSKRMQTMRKEWIDEGKPGYVKEKASRPQDGEKGKKTDELYGGDEPAAEPTSNELAPGDDSLFIPDTRASDDVPNFNDEMPEDDELDALLAEQETAGSARPAPPPTRSKRTIDDDSEGEDDPDALLAEQDTRRVPQTATATPPVQSKSTSRPKTSPFEDDDDDEEDMDDLDALLAEQEARATLTTTQPRTELAPRSTNNESSPRRTEEKEEATKAVADNDDLGDLDLDLDEDDDLDALLAEQELRQTEAAMQRPSQTSTTNTGISSPRPSAHAEQPDLDVADGDDMFSSSPVRTNPNTKDFQASYETSVFVASSTTKALDDMQQGSEYAQGAGPKTTPEQEYAGGLEAANPSAEVELEAELDSKETEEPQQEHEQEQEQNTSSGQDRNEGLERLDDDNGDEEVEAPQETTAQEGRRGGAEKQGAAEVGPEAEVGLEDGDNEELEAEDMFSSSPVQNDD</sequence>
<feature type="domain" description="Chromosome segregation in meiosis protein 3" evidence="11">
    <location>
        <begin position="77"/>
        <end position="164"/>
    </location>
</feature>
<evidence type="ECO:0000313" key="13">
    <source>
        <dbReference type="Proteomes" id="UP001161757"/>
    </source>
</evidence>
<evidence type="ECO:0000256" key="9">
    <source>
        <dbReference type="RuleBase" id="RU366049"/>
    </source>
</evidence>
<dbReference type="GO" id="GO:0031297">
    <property type="term" value="P:replication fork processing"/>
    <property type="evidence" value="ECO:0007669"/>
    <property type="project" value="UniProtKB-UniRule"/>
</dbReference>
<evidence type="ECO:0000256" key="5">
    <source>
        <dbReference type="ARBA" id="ARBA00022880"/>
    </source>
</evidence>
<comment type="subcellular location">
    <subcellularLocation>
        <location evidence="1 9">Nucleus</location>
    </subcellularLocation>
</comment>
<feature type="region of interest" description="Disordered" evidence="10">
    <location>
        <begin position="159"/>
        <end position="451"/>
    </location>
</feature>
<feature type="compositionally biased region" description="Acidic residues" evidence="10">
    <location>
        <begin position="542"/>
        <end position="553"/>
    </location>
</feature>
<comment type="function">
    <text evidence="8">Forms a fork protection complex (FPC) with TOF1 and which is required for chromosome segregation during meiosis and DNA damage repair. FPC coordinates leading and lagging strand synthesis and moves with the replication fork. FPC stabilizes replication forks in a configuration that is recognized by replication checkpoint sensors.</text>
</comment>
<feature type="compositionally biased region" description="Polar residues" evidence="10">
    <location>
        <begin position="597"/>
        <end position="606"/>
    </location>
</feature>
<dbReference type="EMBL" id="JAJGCB010000002">
    <property type="protein sequence ID" value="KAJ8994964.1"/>
    <property type="molecule type" value="Genomic_DNA"/>
</dbReference>
<keyword evidence="6 9" id="KW-0539">Nucleus</keyword>
<feature type="compositionally biased region" description="Basic and acidic residues" evidence="10">
    <location>
        <begin position="26"/>
        <end position="39"/>
    </location>
</feature>
<dbReference type="GO" id="GO:0003677">
    <property type="term" value="F:DNA binding"/>
    <property type="evidence" value="ECO:0007669"/>
    <property type="project" value="TreeGrafter"/>
</dbReference>
<comment type="similarity">
    <text evidence="2 9">Belongs to the CSM3 family.</text>
</comment>
<dbReference type="GO" id="GO:0043111">
    <property type="term" value="P:replication fork arrest"/>
    <property type="evidence" value="ECO:0007669"/>
    <property type="project" value="TreeGrafter"/>
</dbReference>
<evidence type="ECO:0000256" key="8">
    <source>
        <dbReference type="ARBA" id="ARBA00025496"/>
    </source>
</evidence>
<evidence type="ECO:0000259" key="11">
    <source>
        <dbReference type="Pfam" id="PF07962"/>
    </source>
</evidence>
<proteinExistence type="inferred from homology"/>
<evidence type="ECO:0000313" key="12">
    <source>
        <dbReference type="EMBL" id="KAJ8994964.1"/>
    </source>
</evidence>
<feature type="compositionally biased region" description="Polar residues" evidence="10">
    <location>
        <begin position="401"/>
        <end position="416"/>
    </location>
</feature>
<feature type="compositionally biased region" description="Polar residues" evidence="10">
    <location>
        <begin position="330"/>
        <end position="349"/>
    </location>
</feature>
<feature type="compositionally biased region" description="Basic and acidic residues" evidence="10">
    <location>
        <begin position="350"/>
        <end position="361"/>
    </location>
</feature>
<keyword evidence="5" id="KW-0236">DNA replication inhibitor</keyword>
<keyword evidence="7 9" id="KW-0131">Cell cycle</keyword>
<dbReference type="Pfam" id="PF07962">
    <property type="entry name" value="Swi3"/>
    <property type="match status" value="1"/>
</dbReference>
<gene>
    <name evidence="12" type="primary">CSM3</name>
    <name evidence="12" type="ORF">HRR80_001658</name>
</gene>
<keyword evidence="4 9" id="KW-0227">DNA damage</keyword>
<comment type="subunit">
    <text evidence="3">Component of the fork protection complex (FPC) consisting of TOF1 and CSM3.</text>
</comment>
<evidence type="ECO:0000256" key="4">
    <source>
        <dbReference type="ARBA" id="ARBA00022763"/>
    </source>
</evidence>
<comment type="caution">
    <text evidence="12">The sequence shown here is derived from an EMBL/GenBank/DDBJ whole genome shotgun (WGS) entry which is preliminary data.</text>
</comment>
<dbReference type="InterPro" id="IPR012923">
    <property type="entry name" value="Csm3"/>
</dbReference>
<protein>
    <recommendedName>
        <fullName evidence="9">Chromosome segregation in meiosis protein</fullName>
    </recommendedName>
</protein>
<evidence type="ECO:0000256" key="1">
    <source>
        <dbReference type="ARBA" id="ARBA00004123"/>
    </source>
</evidence>
<evidence type="ECO:0000256" key="6">
    <source>
        <dbReference type="ARBA" id="ARBA00023242"/>
    </source>
</evidence>
<evidence type="ECO:0000256" key="3">
    <source>
        <dbReference type="ARBA" id="ARBA00011217"/>
    </source>
</evidence>
<dbReference type="GO" id="GO:0000076">
    <property type="term" value="P:DNA replication checkpoint signaling"/>
    <property type="evidence" value="ECO:0007669"/>
    <property type="project" value="UniProtKB-UniRule"/>
</dbReference>
<dbReference type="Proteomes" id="UP001161757">
    <property type="component" value="Unassembled WGS sequence"/>
</dbReference>
<feature type="compositionally biased region" description="Basic and acidic residues" evidence="10">
    <location>
        <begin position="159"/>
        <end position="187"/>
    </location>
</feature>